<protein>
    <submittedName>
        <fullName evidence="1">Uncharacterized protein</fullName>
    </submittedName>
</protein>
<dbReference type="AlphaFoldDB" id="A0A419N7Q1"/>
<organism evidence="1 2">
    <name type="scientific">Rahnella woolbedingensis</name>
    <dbReference type="NCBI Taxonomy" id="1510574"/>
    <lineage>
        <taxon>Bacteria</taxon>
        <taxon>Pseudomonadati</taxon>
        <taxon>Pseudomonadota</taxon>
        <taxon>Gammaproteobacteria</taxon>
        <taxon>Enterobacterales</taxon>
        <taxon>Yersiniaceae</taxon>
        <taxon>Rahnella</taxon>
    </lineage>
</organism>
<evidence type="ECO:0000313" key="1">
    <source>
        <dbReference type="EMBL" id="RJT43448.1"/>
    </source>
</evidence>
<dbReference type="RefSeq" id="WP_120133395.1">
    <property type="nucleotide sequence ID" value="NZ_RAHH01000015.1"/>
</dbReference>
<dbReference type="OrthoDB" id="6506439at2"/>
<gene>
    <name evidence="1" type="ORF">D6C13_14310</name>
</gene>
<evidence type="ECO:0000313" key="2">
    <source>
        <dbReference type="Proteomes" id="UP000284908"/>
    </source>
</evidence>
<accession>A0A419N7Q1</accession>
<reference evidence="1 2" key="1">
    <citation type="submission" date="2018-09" db="EMBL/GenBank/DDBJ databases">
        <authorList>
            <person name="Le Fleche-Mateos A."/>
        </authorList>
    </citation>
    <scope>NUCLEOTIDE SEQUENCE [LARGE SCALE GENOMIC DNA]</scope>
    <source>
        <strain evidence="1 2">DSM 27399</strain>
    </source>
</reference>
<keyword evidence="2" id="KW-1185">Reference proteome</keyword>
<dbReference type="EMBL" id="RAHH01000015">
    <property type="protein sequence ID" value="RJT43448.1"/>
    <property type="molecule type" value="Genomic_DNA"/>
</dbReference>
<proteinExistence type="predicted"/>
<sequence>MPDIRIVCEQCGSDRFVASANTPFAEQVNSIVCAVCSHPVRVDEVIIFKEGTYISGSYDNFPGATSRMSDFDI</sequence>
<dbReference type="Proteomes" id="UP000284908">
    <property type="component" value="Unassembled WGS sequence"/>
</dbReference>
<name>A0A419N7Q1_9GAMM</name>
<comment type="caution">
    <text evidence="1">The sequence shown here is derived from an EMBL/GenBank/DDBJ whole genome shotgun (WGS) entry which is preliminary data.</text>
</comment>